<evidence type="ECO:0000313" key="2">
    <source>
        <dbReference type="EMBL" id="AIN97748.1"/>
    </source>
</evidence>
<dbReference type="VEuPathDB" id="TriTrypDB:LPAL13_000041000"/>
<dbReference type="EMBL" id="CP009389">
    <property type="protein sequence ID" value="AIN97748.1"/>
    <property type="molecule type" value="Genomic_DNA"/>
</dbReference>
<keyword evidence="1" id="KW-1133">Transmembrane helix</keyword>
<dbReference type="Proteomes" id="UP000063063">
    <property type="component" value="Chromosome 20"/>
</dbReference>
<name>A0A088RP86_LEIPA</name>
<dbReference type="InterPro" id="IPR009944">
    <property type="entry name" value="Amastin"/>
</dbReference>
<evidence type="ECO:0000256" key="1">
    <source>
        <dbReference type="SAM" id="Phobius"/>
    </source>
</evidence>
<feature type="transmembrane region" description="Helical" evidence="1">
    <location>
        <begin position="116"/>
        <end position="135"/>
    </location>
</feature>
<feature type="transmembrane region" description="Helical" evidence="1">
    <location>
        <begin position="81"/>
        <end position="110"/>
    </location>
</feature>
<dbReference type="GeneID" id="22574462"/>
<dbReference type="OrthoDB" id="264682at2759"/>
<gene>
    <name evidence="2" type="ORF">LPMP_202530</name>
</gene>
<dbReference type="PANTHER" id="PTHR33297:SF4">
    <property type="entry name" value="AMASTIN"/>
    <property type="match status" value="1"/>
</dbReference>
<accession>A0A088RP86</accession>
<dbReference type="eggNOG" id="ENOG502SU24">
    <property type="taxonomic scope" value="Eukaryota"/>
</dbReference>
<organism evidence="2 3">
    <name type="scientific">Leishmania panamensis</name>
    <dbReference type="NCBI Taxonomy" id="5679"/>
    <lineage>
        <taxon>Eukaryota</taxon>
        <taxon>Discoba</taxon>
        <taxon>Euglenozoa</taxon>
        <taxon>Kinetoplastea</taxon>
        <taxon>Metakinetoplastina</taxon>
        <taxon>Trypanosomatida</taxon>
        <taxon>Trypanosomatidae</taxon>
        <taxon>Leishmaniinae</taxon>
        <taxon>Leishmania</taxon>
        <taxon>Leishmania guyanensis species complex</taxon>
    </lineage>
</organism>
<sequence>MGLNTVFVVYAALQFIAFVFVVVGTPIDMFRVKPMFREGTVPCLTLWGGKFHCFDLSYDFRPESVFVNCTSRLMRFRVAEAFAIISIFVYGAAFALGVLMLFCCPIGRWICLGLNIVGAVTLGVVWASMSVAYTVDEMNCSMLSFEFHYGAGFALFVAAWALDVINIFVVVLSICTTASAESGQVEHKE</sequence>
<keyword evidence="3" id="KW-1185">Reference proteome</keyword>
<dbReference type="Pfam" id="PF07344">
    <property type="entry name" value="Amastin"/>
    <property type="match status" value="1"/>
</dbReference>
<keyword evidence="1" id="KW-0472">Membrane</keyword>
<dbReference type="VEuPathDB" id="TriTrypDB:LPMP_202530"/>
<dbReference type="PANTHER" id="PTHR33297">
    <property type="entry name" value="AMASTIN-LIKE SURFACE PROTEIN-LIKE PROTEIN-RELATED"/>
    <property type="match status" value="1"/>
</dbReference>
<keyword evidence="1" id="KW-0812">Transmembrane</keyword>
<evidence type="ECO:0000313" key="3">
    <source>
        <dbReference type="Proteomes" id="UP000063063"/>
    </source>
</evidence>
<dbReference type="RefSeq" id="XP_010698455.1">
    <property type="nucleotide sequence ID" value="XM_010700153.1"/>
</dbReference>
<protein>
    <submittedName>
        <fullName evidence="2">Amastin-like surface protein, putative</fullName>
    </submittedName>
</protein>
<proteinExistence type="predicted"/>
<dbReference type="AlphaFoldDB" id="A0A088RP86"/>
<dbReference type="KEGG" id="lpan:LPMP_202530"/>
<feature type="transmembrane region" description="Helical" evidence="1">
    <location>
        <begin position="147"/>
        <end position="174"/>
    </location>
</feature>
<feature type="transmembrane region" description="Helical" evidence="1">
    <location>
        <begin position="6"/>
        <end position="27"/>
    </location>
</feature>
<reference evidence="2 3" key="1">
    <citation type="journal article" date="2015" name="Sci. Rep.">
        <title>The genome of Leishmania panamensis: insights into genomics of the L. (Viannia) subgenus.</title>
        <authorList>
            <person name="Llanes A."/>
            <person name="Restrepo C.M."/>
            <person name="Vecchio G.D."/>
            <person name="Anguizola F.J."/>
            <person name="Lleonart R."/>
        </authorList>
    </citation>
    <scope>NUCLEOTIDE SEQUENCE [LARGE SCALE GENOMIC DNA]</scope>
    <source>
        <strain evidence="2 3">MHOM/PA/94/PSC-1</strain>
    </source>
</reference>